<keyword evidence="2" id="KW-1015">Disulfide bond</keyword>
<gene>
    <name evidence="5" type="ORF">HYALB_00011480</name>
</gene>
<evidence type="ECO:0000256" key="2">
    <source>
        <dbReference type="PROSITE-ProRule" id="PRU00261"/>
    </source>
</evidence>
<dbReference type="Gene3D" id="2.70.50.70">
    <property type="match status" value="1"/>
</dbReference>
<feature type="disulfide bond" evidence="2">
    <location>
        <begin position="330"/>
        <end position="344"/>
    </location>
</feature>
<proteinExistence type="predicted"/>
<organism evidence="5 6">
    <name type="scientific">Hymenoscyphus albidus</name>
    <dbReference type="NCBI Taxonomy" id="595503"/>
    <lineage>
        <taxon>Eukaryota</taxon>
        <taxon>Fungi</taxon>
        <taxon>Dikarya</taxon>
        <taxon>Ascomycota</taxon>
        <taxon>Pezizomycotina</taxon>
        <taxon>Leotiomycetes</taxon>
        <taxon>Helotiales</taxon>
        <taxon>Helotiaceae</taxon>
        <taxon>Hymenoscyphus</taxon>
    </lineage>
</organism>
<dbReference type="PANTHER" id="PTHR36182:SF1">
    <property type="entry name" value="PROTEIN, PUTATIVE (AFU_ORTHOLOGUE AFUA_6G10930)-RELATED"/>
    <property type="match status" value="1"/>
</dbReference>
<feature type="compositionally biased region" description="Low complexity" evidence="3">
    <location>
        <begin position="251"/>
        <end position="276"/>
    </location>
</feature>
<sequence length="368" mass="36216">MQYTTLLAALAFGSTAFGHMEMSFPAPLRGKTNPNAKNADFSMTAPLSGSAQFPCKGYQTDMADANGAGKPTATFTQGGDANFTIVGGAAHGGGSCQAALSYDQGKNFKVIHSFIGSCPLDSSSSFPFKIPSDAKEGTALFAWTWFNTVGNREMYMNCASVNIAKGSGDKPAVAFDQRPSLFVANIGTNSCKVKEGTEAEFPDPGPDVTKKETKSNAASLDGDCGAKGSSPAPAPGSGGGNSSPPAPAAPAAPSSPSAPAAPAAPSSPSAPASSPSQTIVPVNPPASSPTPAPSSGGGNSTPAAPAPGGAMTASTDGTCGGSKSCGGGACCSKDGFCGMSPQHCGTGCQSAFGKCGGAAKMIRGGNWA</sequence>
<dbReference type="AlphaFoldDB" id="A0A9N9LN68"/>
<keyword evidence="1 2" id="KW-0147">Chitin-binding</keyword>
<dbReference type="EMBL" id="CAJVRM010000135">
    <property type="protein sequence ID" value="CAG8975399.1"/>
    <property type="molecule type" value="Genomic_DNA"/>
</dbReference>
<comment type="caution">
    <text evidence="5">The sequence shown here is derived from an EMBL/GenBank/DDBJ whole genome shotgun (WGS) entry which is preliminary data.</text>
</comment>
<dbReference type="Gene3D" id="3.30.60.10">
    <property type="entry name" value="Endochitinase-like"/>
    <property type="match status" value="1"/>
</dbReference>
<comment type="caution">
    <text evidence="2">Lacks conserved residue(s) required for the propagation of feature annotation.</text>
</comment>
<evidence type="ECO:0000313" key="6">
    <source>
        <dbReference type="Proteomes" id="UP000701801"/>
    </source>
</evidence>
<dbReference type="CDD" id="cd00035">
    <property type="entry name" value="ChtBD1"/>
    <property type="match status" value="1"/>
</dbReference>
<accession>A0A9N9LN68</accession>
<dbReference type="GO" id="GO:0008061">
    <property type="term" value="F:chitin binding"/>
    <property type="evidence" value="ECO:0007669"/>
    <property type="project" value="UniProtKB-UniRule"/>
</dbReference>
<keyword evidence="6" id="KW-1185">Reference proteome</keyword>
<dbReference type="InterPro" id="IPR001002">
    <property type="entry name" value="Chitin-bd_1"/>
</dbReference>
<dbReference type="OrthoDB" id="2342176at2759"/>
<dbReference type="PROSITE" id="PS50941">
    <property type="entry name" value="CHIT_BIND_I_2"/>
    <property type="match status" value="1"/>
</dbReference>
<feature type="region of interest" description="Disordered" evidence="3">
    <location>
        <begin position="195"/>
        <end position="317"/>
    </location>
</feature>
<evidence type="ECO:0000256" key="1">
    <source>
        <dbReference type="ARBA" id="ARBA00022669"/>
    </source>
</evidence>
<feature type="compositionally biased region" description="Pro residues" evidence="3">
    <location>
        <begin position="282"/>
        <end position="292"/>
    </location>
</feature>
<evidence type="ECO:0000259" key="4">
    <source>
        <dbReference type="PROSITE" id="PS50941"/>
    </source>
</evidence>
<dbReference type="PANTHER" id="PTHR36182">
    <property type="entry name" value="PROTEIN, PUTATIVE (AFU_ORTHOLOGUE AFUA_6G10930)-RELATED"/>
    <property type="match status" value="1"/>
</dbReference>
<dbReference type="SMART" id="SM00270">
    <property type="entry name" value="ChtBD1"/>
    <property type="match status" value="1"/>
</dbReference>
<feature type="domain" description="Chitin-binding type-1" evidence="4">
    <location>
        <begin position="316"/>
        <end position="357"/>
    </location>
</feature>
<dbReference type="InterPro" id="IPR036861">
    <property type="entry name" value="Endochitinase-like_sf"/>
</dbReference>
<reference evidence="5" key="1">
    <citation type="submission" date="2021-07" db="EMBL/GenBank/DDBJ databases">
        <authorList>
            <person name="Durling M."/>
        </authorList>
    </citation>
    <scope>NUCLEOTIDE SEQUENCE</scope>
</reference>
<dbReference type="Proteomes" id="UP000701801">
    <property type="component" value="Unassembled WGS sequence"/>
</dbReference>
<feature type="compositionally biased region" description="Low complexity" evidence="3">
    <location>
        <begin position="300"/>
        <end position="317"/>
    </location>
</feature>
<feature type="disulfide bond" evidence="2">
    <location>
        <begin position="325"/>
        <end position="337"/>
    </location>
</feature>
<evidence type="ECO:0000313" key="5">
    <source>
        <dbReference type="EMBL" id="CAG8975399.1"/>
    </source>
</evidence>
<protein>
    <recommendedName>
        <fullName evidence="4">Chitin-binding type-1 domain-containing protein</fullName>
    </recommendedName>
</protein>
<dbReference type="SUPFAM" id="SSF57016">
    <property type="entry name" value="Plant lectins/antimicrobial peptides"/>
    <property type="match status" value="1"/>
</dbReference>
<evidence type="ECO:0000256" key="3">
    <source>
        <dbReference type="SAM" id="MobiDB-lite"/>
    </source>
</evidence>
<name>A0A9N9LN68_9HELO</name>